<dbReference type="eggNOG" id="KOG1515">
    <property type="taxonomic scope" value="Eukaryota"/>
</dbReference>
<proteinExistence type="inferred from homology"/>
<gene>
    <name evidence="3" type="ORF">Csa_6G361280</name>
</gene>
<reference evidence="3 4" key="3">
    <citation type="journal article" date="2010" name="BMC Genomics">
        <title>Transcriptome sequencing and comparative analysis of cucumber flowers with different sex types.</title>
        <authorList>
            <person name="Guo S."/>
            <person name="Zheng Y."/>
            <person name="Joung J.G."/>
            <person name="Liu S."/>
            <person name="Zhang Z."/>
            <person name="Crasta O.R."/>
            <person name="Sobral B.W."/>
            <person name="Xu Y."/>
            <person name="Huang S."/>
            <person name="Fei Z."/>
        </authorList>
    </citation>
    <scope>NUCLEOTIDE SEQUENCE [LARGE SCALE GENOMIC DNA]</scope>
    <source>
        <strain evidence="4">cv. 9930</strain>
    </source>
</reference>
<evidence type="ECO:0000259" key="2">
    <source>
        <dbReference type="Pfam" id="PF07859"/>
    </source>
</evidence>
<dbReference type="PANTHER" id="PTHR23024:SF24">
    <property type="entry name" value="ALPHA_BETA HYDROLASE FOLD-3 DOMAIN-CONTAINING PROTEIN"/>
    <property type="match status" value="1"/>
</dbReference>
<evidence type="ECO:0000256" key="1">
    <source>
        <dbReference type="ARBA" id="ARBA00010515"/>
    </source>
</evidence>
<feature type="domain" description="Alpha/beta hydrolase fold-3" evidence="2">
    <location>
        <begin position="89"/>
        <end position="308"/>
    </location>
</feature>
<dbReference type="OMA" id="NRWAATW"/>
<dbReference type="Proteomes" id="UP000029981">
    <property type="component" value="Chromosome 6"/>
</dbReference>
<evidence type="ECO:0000313" key="3">
    <source>
        <dbReference type="EMBL" id="KGN47566.1"/>
    </source>
</evidence>
<dbReference type="InterPro" id="IPR029058">
    <property type="entry name" value="AB_hydrolase_fold"/>
</dbReference>
<dbReference type="GO" id="GO:0052689">
    <property type="term" value="F:carboxylic ester hydrolase activity"/>
    <property type="evidence" value="ECO:0000318"/>
    <property type="project" value="GO_Central"/>
</dbReference>
<dbReference type="STRING" id="3659.A0A0A0KII8"/>
<name>A0A0A0KII8_CUCSA</name>
<dbReference type="AlphaFoldDB" id="A0A0A0KII8"/>
<accession>A0A0A0KII8</accession>
<comment type="similarity">
    <text evidence="1">Belongs to the 'GDXG' lipolytic enzyme family.</text>
</comment>
<reference evidence="3 4" key="2">
    <citation type="journal article" date="2009" name="PLoS ONE">
        <title>An integrated genetic and cytogenetic map of the cucumber genome.</title>
        <authorList>
            <person name="Ren Y."/>
            <person name="Zhang Z."/>
            <person name="Liu J."/>
            <person name="Staub J.E."/>
            <person name="Han Y."/>
            <person name="Cheng Z."/>
            <person name="Li X."/>
            <person name="Lu J."/>
            <person name="Miao H."/>
            <person name="Kang H."/>
            <person name="Xie B."/>
            <person name="Gu X."/>
            <person name="Wang X."/>
            <person name="Du Y."/>
            <person name="Jin W."/>
            <person name="Huang S."/>
        </authorList>
    </citation>
    <scope>NUCLEOTIDE SEQUENCE [LARGE SCALE GENOMIC DNA]</scope>
    <source>
        <strain evidence="4">cv. 9930</strain>
    </source>
</reference>
<keyword evidence="4" id="KW-1185">Reference proteome</keyword>
<sequence>MSDALSSLRLPWKVKIILTAIALGTDICCRSDVSVNRFLANLLDFKSPLLKKPKNGVKSFDTTVDSSRNLWFRLYTPTIESTSESLPLIVYFHGGGFVYMAPDSKLLDELCQRLAREIPAVVISVNYRLAPEHRYPCQYEDAFDLLKFIDYNASAIEGFPPNVDFKRCFLAGDSAGGNIAHHMILKSADHEYRELEIIGLISIQPFFGGEERLESEIKLIKAPLSTYDRTDWYWKAFLPEGCDRDHPSVNVFGPNATDISNVRYPATKVLVGGLDPLIDWQKRYYEGLKKSGKEAYLSEYPNAFHSFYGFPELAESNLFIKDVRDFVGEQCLKRSS</sequence>
<dbReference type="InterPro" id="IPR050466">
    <property type="entry name" value="Carboxylest/Gibb_receptor"/>
</dbReference>
<reference evidence="3 4" key="4">
    <citation type="journal article" date="2011" name="BMC Genomics">
        <title>RNA-Seq improves annotation of protein-coding genes in the cucumber genome.</title>
        <authorList>
            <person name="Li Z."/>
            <person name="Zhang Z."/>
            <person name="Yan P."/>
            <person name="Huang S."/>
            <person name="Fei Z."/>
            <person name="Lin K."/>
        </authorList>
    </citation>
    <scope>NUCLEOTIDE SEQUENCE [LARGE SCALE GENOMIC DNA]</scope>
    <source>
        <strain evidence="4">cv. 9930</strain>
    </source>
</reference>
<dbReference type="Pfam" id="PF07859">
    <property type="entry name" value="Abhydrolase_3"/>
    <property type="match status" value="1"/>
</dbReference>
<dbReference type="Gramene" id="KGN47566">
    <property type="protein sequence ID" value="KGN47566"/>
    <property type="gene ID" value="Csa_6G361280"/>
</dbReference>
<dbReference type="PANTHER" id="PTHR23024">
    <property type="entry name" value="ARYLACETAMIDE DEACETYLASE"/>
    <property type="match status" value="1"/>
</dbReference>
<dbReference type="SUPFAM" id="SSF53474">
    <property type="entry name" value="alpha/beta-Hydrolases"/>
    <property type="match status" value="1"/>
</dbReference>
<evidence type="ECO:0000313" key="4">
    <source>
        <dbReference type="Proteomes" id="UP000029981"/>
    </source>
</evidence>
<reference evidence="3 4" key="1">
    <citation type="journal article" date="2009" name="Nat. Genet.">
        <title>The genome of the cucumber, Cucumis sativus L.</title>
        <authorList>
            <person name="Huang S."/>
            <person name="Li R."/>
            <person name="Zhang Z."/>
            <person name="Li L."/>
            <person name="Gu X."/>
            <person name="Fan W."/>
            <person name="Lucas W.J."/>
            <person name="Wang X."/>
            <person name="Xie B."/>
            <person name="Ni P."/>
            <person name="Ren Y."/>
            <person name="Zhu H."/>
            <person name="Li J."/>
            <person name="Lin K."/>
            <person name="Jin W."/>
            <person name="Fei Z."/>
            <person name="Li G."/>
            <person name="Staub J."/>
            <person name="Kilian A."/>
            <person name="van der Vossen E.A."/>
            <person name="Wu Y."/>
            <person name="Guo J."/>
            <person name="He J."/>
            <person name="Jia Z."/>
            <person name="Ren Y."/>
            <person name="Tian G."/>
            <person name="Lu Y."/>
            <person name="Ruan J."/>
            <person name="Qian W."/>
            <person name="Wang M."/>
            <person name="Huang Q."/>
            <person name="Li B."/>
            <person name="Xuan Z."/>
            <person name="Cao J."/>
            <person name="Asan"/>
            <person name="Wu Z."/>
            <person name="Zhang J."/>
            <person name="Cai Q."/>
            <person name="Bai Y."/>
            <person name="Zhao B."/>
            <person name="Han Y."/>
            <person name="Li Y."/>
            <person name="Li X."/>
            <person name="Wang S."/>
            <person name="Shi Q."/>
            <person name="Liu S."/>
            <person name="Cho W.K."/>
            <person name="Kim J.Y."/>
            <person name="Xu Y."/>
            <person name="Heller-Uszynska K."/>
            <person name="Miao H."/>
            <person name="Cheng Z."/>
            <person name="Zhang S."/>
            <person name="Wu J."/>
            <person name="Yang Y."/>
            <person name="Kang H."/>
            <person name="Li M."/>
            <person name="Liang H."/>
            <person name="Ren X."/>
            <person name="Shi Z."/>
            <person name="Wen M."/>
            <person name="Jian M."/>
            <person name="Yang H."/>
            <person name="Zhang G."/>
            <person name="Yang Z."/>
            <person name="Chen R."/>
            <person name="Liu S."/>
            <person name="Li J."/>
            <person name="Ma L."/>
            <person name="Liu H."/>
            <person name="Zhou Y."/>
            <person name="Zhao J."/>
            <person name="Fang X."/>
            <person name="Li G."/>
            <person name="Fang L."/>
            <person name="Li Y."/>
            <person name="Liu D."/>
            <person name="Zheng H."/>
            <person name="Zhang Y."/>
            <person name="Qin N."/>
            <person name="Li Z."/>
            <person name="Yang G."/>
            <person name="Yang S."/>
            <person name="Bolund L."/>
            <person name="Kristiansen K."/>
            <person name="Zheng H."/>
            <person name="Li S."/>
            <person name="Zhang X."/>
            <person name="Yang H."/>
            <person name="Wang J."/>
            <person name="Sun R."/>
            <person name="Zhang B."/>
            <person name="Jiang S."/>
            <person name="Wang J."/>
            <person name="Du Y."/>
            <person name="Li S."/>
        </authorList>
    </citation>
    <scope>NUCLEOTIDE SEQUENCE [LARGE SCALE GENOMIC DNA]</scope>
    <source>
        <strain evidence="4">cv. 9930</strain>
    </source>
</reference>
<dbReference type="GO" id="GO:0009860">
    <property type="term" value="P:pollen tube growth"/>
    <property type="evidence" value="ECO:0000318"/>
    <property type="project" value="GO_Central"/>
</dbReference>
<dbReference type="EMBL" id="CM002927">
    <property type="protein sequence ID" value="KGN47566.1"/>
    <property type="molecule type" value="Genomic_DNA"/>
</dbReference>
<organism evidence="3 4">
    <name type="scientific">Cucumis sativus</name>
    <name type="common">Cucumber</name>
    <dbReference type="NCBI Taxonomy" id="3659"/>
    <lineage>
        <taxon>Eukaryota</taxon>
        <taxon>Viridiplantae</taxon>
        <taxon>Streptophyta</taxon>
        <taxon>Embryophyta</taxon>
        <taxon>Tracheophyta</taxon>
        <taxon>Spermatophyta</taxon>
        <taxon>Magnoliopsida</taxon>
        <taxon>eudicotyledons</taxon>
        <taxon>Gunneridae</taxon>
        <taxon>Pentapetalae</taxon>
        <taxon>rosids</taxon>
        <taxon>fabids</taxon>
        <taxon>Cucurbitales</taxon>
        <taxon>Cucurbitaceae</taxon>
        <taxon>Benincaseae</taxon>
        <taxon>Cucumis</taxon>
    </lineage>
</organism>
<protein>
    <recommendedName>
        <fullName evidence="2">Alpha/beta hydrolase fold-3 domain-containing protein</fullName>
    </recommendedName>
</protein>
<dbReference type="Gene3D" id="3.40.50.1820">
    <property type="entry name" value="alpha/beta hydrolase"/>
    <property type="match status" value="1"/>
</dbReference>
<dbReference type="InterPro" id="IPR013094">
    <property type="entry name" value="AB_hydrolase_3"/>
</dbReference>